<feature type="transmembrane region" description="Helical" evidence="8">
    <location>
        <begin position="102"/>
        <end position="121"/>
    </location>
</feature>
<dbReference type="InterPro" id="IPR026030">
    <property type="entry name" value="Pur-cyt_permease_Fcy2/21/22"/>
</dbReference>
<evidence type="ECO:0000256" key="8">
    <source>
        <dbReference type="SAM" id="Phobius"/>
    </source>
</evidence>
<name>A0ABN2BKN6_9ACTN</name>
<comment type="subcellular location">
    <subcellularLocation>
        <location evidence="1">Membrane</location>
        <topology evidence="1">Multi-pass membrane protein</topology>
    </subcellularLocation>
</comment>
<evidence type="ECO:0000313" key="10">
    <source>
        <dbReference type="Proteomes" id="UP001500842"/>
    </source>
</evidence>
<feature type="transmembrane region" description="Helical" evidence="8">
    <location>
        <begin position="141"/>
        <end position="162"/>
    </location>
</feature>
<keyword evidence="6 7" id="KW-0472">Membrane</keyword>
<keyword evidence="3 7" id="KW-0813">Transport</keyword>
<evidence type="ECO:0000256" key="7">
    <source>
        <dbReference type="PIRNR" id="PIRNR002744"/>
    </source>
</evidence>
<dbReference type="Proteomes" id="UP001500842">
    <property type="component" value="Unassembled WGS sequence"/>
</dbReference>
<accession>A0ABN2BKN6</accession>
<organism evidence="9 10">
    <name type="scientific">Nocardioides humi</name>
    <dbReference type="NCBI Taxonomy" id="449461"/>
    <lineage>
        <taxon>Bacteria</taxon>
        <taxon>Bacillati</taxon>
        <taxon>Actinomycetota</taxon>
        <taxon>Actinomycetes</taxon>
        <taxon>Propionibacteriales</taxon>
        <taxon>Nocardioidaceae</taxon>
        <taxon>Nocardioides</taxon>
    </lineage>
</organism>
<evidence type="ECO:0000256" key="4">
    <source>
        <dbReference type="ARBA" id="ARBA00022692"/>
    </source>
</evidence>
<reference evidence="9 10" key="1">
    <citation type="journal article" date="2019" name="Int. J. Syst. Evol. Microbiol.">
        <title>The Global Catalogue of Microorganisms (GCM) 10K type strain sequencing project: providing services to taxonomists for standard genome sequencing and annotation.</title>
        <authorList>
            <consortium name="The Broad Institute Genomics Platform"/>
            <consortium name="The Broad Institute Genome Sequencing Center for Infectious Disease"/>
            <person name="Wu L."/>
            <person name="Ma J."/>
        </authorList>
    </citation>
    <scope>NUCLEOTIDE SEQUENCE [LARGE SCALE GENOMIC DNA]</scope>
    <source>
        <strain evidence="9 10">JCM 14942</strain>
    </source>
</reference>
<keyword evidence="5 8" id="KW-1133">Transmembrane helix</keyword>
<feature type="transmembrane region" description="Helical" evidence="8">
    <location>
        <begin position="210"/>
        <end position="234"/>
    </location>
</feature>
<dbReference type="RefSeq" id="WP_141002855.1">
    <property type="nucleotide sequence ID" value="NZ_BAAAOR010000039.1"/>
</dbReference>
<feature type="transmembrane region" description="Helical" evidence="8">
    <location>
        <begin position="328"/>
        <end position="349"/>
    </location>
</feature>
<evidence type="ECO:0000256" key="3">
    <source>
        <dbReference type="ARBA" id="ARBA00022448"/>
    </source>
</evidence>
<gene>
    <name evidence="9" type="ORF">GCM10009788_51900</name>
</gene>
<dbReference type="Gene3D" id="1.10.4160.10">
    <property type="entry name" value="Hydantoin permease"/>
    <property type="match status" value="1"/>
</dbReference>
<evidence type="ECO:0000256" key="5">
    <source>
        <dbReference type="ARBA" id="ARBA00022989"/>
    </source>
</evidence>
<evidence type="ECO:0000256" key="6">
    <source>
        <dbReference type="ARBA" id="ARBA00023136"/>
    </source>
</evidence>
<dbReference type="EMBL" id="BAAAOR010000039">
    <property type="protein sequence ID" value="GAA1542935.1"/>
    <property type="molecule type" value="Genomic_DNA"/>
</dbReference>
<sequence>MGEPTSTGIEVHGVDTIPESERTAGPRDVVSILVGTNLCLGLVIFGWLPATFGLSFWACLTAQVAGTFLAIALVAPMALISMRTGTNLSTSSGASFGVRGRLVGSVIGLLLSLGYASLTIWTGGAAVVEPLAELFGLPNSSVSYVLVYALLAAGAVFVAVFGYRVLTRLGSWLAVAMSVLMVAGMLALAGRFDPTPVVDGGYLLGDFWTTWFLAFVATGISGPIAFITLLGDYTRYISPLRHSSRAVLAATAAGLALGLLLPQLFGMFTTFAARAGDDYVGALVAATPLWFLPLLLLNGVFGTVGNAGVLLYSMGLDLDAIVPRLSRVRATVLVSVLSMALVVTGYFVWDAADAVTAFLLLMTAAGTPWAVITVIGFLRCRGRYDPDALQVYNRRSRGGIYWYTGGWSVTATVAWAVGTTLGLLSVDTTIWHGPILELTGGVDVSPLLAGAAAAVTYLLLSRLSEQPMPETSPSPSLVRST</sequence>
<feature type="transmembrane region" description="Helical" evidence="8">
    <location>
        <begin position="355"/>
        <end position="378"/>
    </location>
</feature>
<feature type="transmembrane region" description="Helical" evidence="8">
    <location>
        <begin position="169"/>
        <end position="190"/>
    </location>
</feature>
<dbReference type="InterPro" id="IPR001248">
    <property type="entry name" value="Pur-cyt_permease"/>
</dbReference>
<feature type="transmembrane region" description="Helical" evidence="8">
    <location>
        <begin position="399"/>
        <end position="424"/>
    </location>
</feature>
<comment type="caution">
    <text evidence="9">The sequence shown here is derived from an EMBL/GenBank/DDBJ whole genome shotgun (WGS) entry which is preliminary data.</text>
</comment>
<feature type="transmembrane region" description="Helical" evidence="8">
    <location>
        <begin position="444"/>
        <end position="460"/>
    </location>
</feature>
<evidence type="ECO:0000313" key="9">
    <source>
        <dbReference type="EMBL" id="GAA1542935.1"/>
    </source>
</evidence>
<keyword evidence="10" id="KW-1185">Reference proteome</keyword>
<dbReference type="PANTHER" id="PTHR31806">
    <property type="entry name" value="PURINE-CYTOSINE PERMEASE FCY2-RELATED"/>
    <property type="match status" value="1"/>
</dbReference>
<evidence type="ECO:0000256" key="2">
    <source>
        <dbReference type="ARBA" id="ARBA00008974"/>
    </source>
</evidence>
<protein>
    <submittedName>
        <fullName evidence="9">Cytosine permease</fullName>
    </submittedName>
</protein>
<proteinExistence type="inferred from homology"/>
<keyword evidence="4 8" id="KW-0812">Transmembrane</keyword>
<feature type="transmembrane region" description="Helical" evidence="8">
    <location>
        <begin position="289"/>
        <end position="316"/>
    </location>
</feature>
<evidence type="ECO:0000256" key="1">
    <source>
        <dbReference type="ARBA" id="ARBA00004141"/>
    </source>
</evidence>
<dbReference type="Pfam" id="PF02133">
    <property type="entry name" value="Transp_cyt_pur"/>
    <property type="match status" value="1"/>
</dbReference>
<feature type="transmembrane region" description="Helical" evidence="8">
    <location>
        <begin position="54"/>
        <end position="81"/>
    </location>
</feature>
<feature type="transmembrane region" description="Helical" evidence="8">
    <location>
        <begin position="29"/>
        <end position="48"/>
    </location>
</feature>
<comment type="similarity">
    <text evidence="2 7">Belongs to the purine-cytosine permease (2.A.39) family.</text>
</comment>
<dbReference type="PIRSF" id="PIRSF002744">
    <property type="entry name" value="Pur-cyt_permease"/>
    <property type="match status" value="1"/>
</dbReference>
<dbReference type="PANTHER" id="PTHR31806:SF1">
    <property type="entry name" value="PURINE-CYTOSINE PERMEASE FCY2-RELATED"/>
    <property type="match status" value="1"/>
</dbReference>
<feature type="transmembrane region" description="Helical" evidence="8">
    <location>
        <begin position="246"/>
        <end position="269"/>
    </location>
</feature>